<evidence type="ECO:0000256" key="4">
    <source>
        <dbReference type="ARBA" id="ARBA00030273"/>
    </source>
</evidence>
<dbReference type="PANTHER" id="PTHR42799">
    <property type="entry name" value="MITOCHONDRIAL PEPTIDE METHIONINE SULFOXIDE REDUCTASE"/>
    <property type="match status" value="1"/>
</dbReference>
<accession>A0ABP0XEQ9</accession>
<dbReference type="EMBL" id="OZ020103">
    <property type="protein sequence ID" value="CAK9277599.1"/>
    <property type="molecule type" value="Genomic_DNA"/>
</dbReference>
<evidence type="ECO:0000259" key="6">
    <source>
        <dbReference type="Pfam" id="PF01625"/>
    </source>
</evidence>
<comment type="similarity">
    <text evidence="1">Belongs to the MsrA Met sulfoxide reductase family.</text>
</comment>
<dbReference type="Proteomes" id="UP001497444">
    <property type="component" value="Chromosome 8"/>
</dbReference>
<dbReference type="EC" id="1.8.4.11" evidence="2"/>
<keyword evidence="3" id="KW-0560">Oxidoreductase</keyword>
<evidence type="ECO:0000256" key="3">
    <source>
        <dbReference type="ARBA" id="ARBA00023002"/>
    </source>
</evidence>
<reference evidence="7" key="1">
    <citation type="submission" date="2024-02" db="EMBL/GenBank/DDBJ databases">
        <authorList>
            <consortium name="ELIXIR-Norway"/>
            <consortium name="Elixir Norway"/>
        </authorList>
    </citation>
    <scope>NUCLEOTIDE SEQUENCE</scope>
</reference>
<evidence type="ECO:0000256" key="2">
    <source>
        <dbReference type="ARBA" id="ARBA00012502"/>
    </source>
</evidence>
<dbReference type="Pfam" id="PF01625">
    <property type="entry name" value="PMSR"/>
    <property type="match status" value="1"/>
</dbReference>
<dbReference type="InterPro" id="IPR036509">
    <property type="entry name" value="Met_Sox_Rdtase_MsrA_sf"/>
</dbReference>
<protein>
    <recommendedName>
        <fullName evidence="2">peptide-methionine (S)-S-oxide reductase</fullName>
        <ecNumber evidence="2">1.8.4.11</ecNumber>
    </recommendedName>
    <alternativeName>
        <fullName evidence="5">Peptide-methionine (S)-S-oxide reductase</fullName>
    </alternativeName>
    <alternativeName>
        <fullName evidence="4">Protein-methionine-S-oxide reductase</fullName>
    </alternativeName>
</protein>
<organism evidence="7 8">
    <name type="scientific">Sphagnum jensenii</name>
    <dbReference type="NCBI Taxonomy" id="128206"/>
    <lineage>
        <taxon>Eukaryota</taxon>
        <taxon>Viridiplantae</taxon>
        <taxon>Streptophyta</taxon>
        <taxon>Embryophyta</taxon>
        <taxon>Bryophyta</taxon>
        <taxon>Sphagnophytina</taxon>
        <taxon>Sphagnopsida</taxon>
        <taxon>Sphagnales</taxon>
        <taxon>Sphagnaceae</taxon>
        <taxon>Sphagnum</taxon>
    </lineage>
</organism>
<name>A0ABP0XEQ9_9BRYO</name>
<evidence type="ECO:0000313" key="7">
    <source>
        <dbReference type="EMBL" id="CAK9277599.1"/>
    </source>
</evidence>
<evidence type="ECO:0000256" key="1">
    <source>
        <dbReference type="ARBA" id="ARBA00005591"/>
    </source>
</evidence>
<sequence>MVVAKLSLVVEHQTTLWPPGLQKATFAAGCFWSVELAYQRVPGVTKTAVGYTMGKTVDPTYHEVCTGKTGHAEAVQLEYDPAEVSYKQLLDVFWKKHDPTQVNRQGNDVGSQYRSGIYYHTPEQKEEAIASMKDYEAHLGTKIATEILPAGPFYMAEEYHQQYLEKGGGRGKGQSAAKMCTDPIRCYG</sequence>
<dbReference type="InterPro" id="IPR050162">
    <property type="entry name" value="MsrA_MetSO_reductase"/>
</dbReference>
<dbReference type="HAMAP" id="MF_01401">
    <property type="entry name" value="MsrA"/>
    <property type="match status" value="1"/>
</dbReference>
<dbReference type="InterPro" id="IPR002569">
    <property type="entry name" value="Met_Sox_Rdtase_MsrA_dom"/>
</dbReference>
<gene>
    <name evidence="7" type="ORF">CSSPJE1EN1_LOCUS23077</name>
</gene>
<proteinExistence type="inferred from homology"/>
<dbReference type="Gene3D" id="3.30.1060.10">
    <property type="entry name" value="Peptide methionine sulphoxide reductase MsrA"/>
    <property type="match status" value="1"/>
</dbReference>
<feature type="domain" description="Peptide methionine sulphoxide reductase MsrA" evidence="6">
    <location>
        <begin position="23"/>
        <end position="167"/>
    </location>
</feature>
<dbReference type="SUPFAM" id="SSF55068">
    <property type="entry name" value="Peptide methionine sulfoxide reductase"/>
    <property type="match status" value="1"/>
</dbReference>
<keyword evidence="8" id="KW-1185">Reference proteome</keyword>
<evidence type="ECO:0000256" key="5">
    <source>
        <dbReference type="ARBA" id="ARBA00030643"/>
    </source>
</evidence>
<evidence type="ECO:0000313" key="8">
    <source>
        <dbReference type="Proteomes" id="UP001497444"/>
    </source>
</evidence>
<dbReference type="NCBIfam" id="TIGR00401">
    <property type="entry name" value="msrA"/>
    <property type="match status" value="1"/>
</dbReference>
<dbReference type="PANTHER" id="PTHR42799:SF26">
    <property type="entry name" value="PEPTIDE-METHIONINE (S)-S-OXIDE REDUCTASE"/>
    <property type="match status" value="1"/>
</dbReference>